<evidence type="ECO:0000259" key="3">
    <source>
        <dbReference type="Pfam" id="PF22725"/>
    </source>
</evidence>
<dbReference type="AlphaFoldDB" id="A0A9D2QVK6"/>
<dbReference type="GO" id="GO:0016491">
    <property type="term" value="F:oxidoreductase activity"/>
    <property type="evidence" value="ECO:0007669"/>
    <property type="project" value="UniProtKB-KW"/>
</dbReference>
<gene>
    <name evidence="4" type="ORF">H9912_00715</name>
</gene>
<dbReference type="InterPro" id="IPR036291">
    <property type="entry name" value="NAD(P)-bd_dom_sf"/>
</dbReference>
<dbReference type="InterPro" id="IPR050463">
    <property type="entry name" value="Gfo/Idh/MocA_oxidrdct_glycsds"/>
</dbReference>
<evidence type="ECO:0000313" key="5">
    <source>
        <dbReference type="Proteomes" id="UP000823851"/>
    </source>
</evidence>
<dbReference type="SUPFAM" id="SSF51735">
    <property type="entry name" value="NAD(P)-binding Rossmann-fold domains"/>
    <property type="match status" value="1"/>
</dbReference>
<dbReference type="Gene3D" id="3.40.50.720">
    <property type="entry name" value="NAD(P)-binding Rossmann-like Domain"/>
    <property type="match status" value="1"/>
</dbReference>
<dbReference type="InterPro" id="IPR000683">
    <property type="entry name" value="Gfo/Idh/MocA-like_OxRdtase_N"/>
</dbReference>
<dbReference type="Proteomes" id="UP000823851">
    <property type="component" value="Unassembled WGS sequence"/>
</dbReference>
<feature type="domain" description="GFO/IDH/MocA-like oxidoreductase" evidence="3">
    <location>
        <begin position="134"/>
        <end position="253"/>
    </location>
</feature>
<dbReference type="Pfam" id="PF01408">
    <property type="entry name" value="GFO_IDH_MocA"/>
    <property type="match status" value="1"/>
</dbReference>
<keyword evidence="1" id="KW-0560">Oxidoreductase</keyword>
<comment type="caution">
    <text evidence="4">The sequence shown here is derived from an EMBL/GenBank/DDBJ whole genome shotgun (WGS) entry which is preliminary data.</text>
</comment>
<feature type="domain" description="Gfo/Idh/MocA-like oxidoreductase N-terminal" evidence="2">
    <location>
        <begin position="7"/>
        <end position="122"/>
    </location>
</feature>
<evidence type="ECO:0000259" key="2">
    <source>
        <dbReference type="Pfam" id="PF01408"/>
    </source>
</evidence>
<dbReference type="Gene3D" id="3.30.360.10">
    <property type="entry name" value="Dihydrodipicolinate Reductase, domain 2"/>
    <property type="match status" value="1"/>
</dbReference>
<dbReference type="EMBL" id="DWUW01000017">
    <property type="protein sequence ID" value="HJD30443.1"/>
    <property type="molecule type" value="Genomic_DNA"/>
</dbReference>
<accession>A0A9D2QVK6</accession>
<sequence length="378" mass="41751">MQSKKLKAAVVGLGFGGAFVPIWRDHPDVACVGITDLDAGRTREAADAFRIPKTYSCLEEILEDSEVDAVHLVTCIPDHAEQTVRVLEAGKHCACTVPMATSLADIRRIMAAVRKSGKKYMMMETTLYTYHFFHVKQLLDSGELGRIQFMRGSHYQDMENWPAYWNGLPPFWYGTHAIAPMVALSGSRIGSVSCLGSGTMAQERMRTYGNPFPVESAHFRFDNGLAAEATRSLFETARVYQEGLFVYGSRKSFEWGFSDGDAPYITELSDSLPGMRGRQTPYHAASLTNFYSDLPEALWPYTVGEGYDATNPQLSLSKGAGAGHHGSHAHLVNEFVRSILDDRRPRVDEVLAANITAAGICAHESALRGGEWITVPRF</sequence>
<reference evidence="4" key="1">
    <citation type="journal article" date="2021" name="PeerJ">
        <title>Extensive microbial diversity within the chicken gut microbiome revealed by metagenomics and culture.</title>
        <authorList>
            <person name="Gilroy R."/>
            <person name="Ravi A."/>
            <person name="Getino M."/>
            <person name="Pursley I."/>
            <person name="Horton D.L."/>
            <person name="Alikhan N.F."/>
            <person name="Baker D."/>
            <person name="Gharbi K."/>
            <person name="Hall N."/>
            <person name="Watson M."/>
            <person name="Adriaenssens E.M."/>
            <person name="Foster-Nyarko E."/>
            <person name="Jarju S."/>
            <person name="Secka A."/>
            <person name="Antonio M."/>
            <person name="Oren A."/>
            <person name="Chaudhuri R.R."/>
            <person name="La Ragione R."/>
            <person name="Hildebrand F."/>
            <person name="Pallen M.J."/>
        </authorList>
    </citation>
    <scope>NUCLEOTIDE SEQUENCE</scope>
    <source>
        <strain evidence="4">ChiHjej8B7-25341</strain>
    </source>
</reference>
<dbReference type="GO" id="GO:0000166">
    <property type="term" value="F:nucleotide binding"/>
    <property type="evidence" value="ECO:0007669"/>
    <property type="project" value="InterPro"/>
</dbReference>
<evidence type="ECO:0000313" key="4">
    <source>
        <dbReference type="EMBL" id="HJD30443.1"/>
    </source>
</evidence>
<organism evidence="4 5">
    <name type="scientific">Candidatus Eisenbergiella stercorigallinarum</name>
    <dbReference type="NCBI Taxonomy" id="2838557"/>
    <lineage>
        <taxon>Bacteria</taxon>
        <taxon>Bacillati</taxon>
        <taxon>Bacillota</taxon>
        <taxon>Clostridia</taxon>
        <taxon>Lachnospirales</taxon>
        <taxon>Lachnospiraceae</taxon>
        <taxon>Eisenbergiella</taxon>
    </lineage>
</organism>
<evidence type="ECO:0000256" key="1">
    <source>
        <dbReference type="ARBA" id="ARBA00023002"/>
    </source>
</evidence>
<protein>
    <submittedName>
        <fullName evidence="4">Gfo/Idh/MocA family oxidoreductase</fullName>
    </submittedName>
</protein>
<dbReference type="InterPro" id="IPR055170">
    <property type="entry name" value="GFO_IDH_MocA-like_dom"/>
</dbReference>
<dbReference type="PANTHER" id="PTHR43818:SF11">
    <property type="entry name" value="BCDNA.GH03377"/>
    <property type="match status" value="1"/>
</dbReference>
<reference evidence="4" key="2">
    <citation type="submission" date="2021-04" db="EMBL/GenBank/DDBJ databases">
        <authorList>
            <person name="Gilroy R."/>
        </authorList>
    </citation>
    <scope>NUCLEOTIDE SEQUENCE</scope>
    <source>
        <strain evidence="4">ChiHjej8B7-25341</strain>
    </source>
</reference>
<proteinExistence type="predicted"/>
<dbReference type="SUPFAM" id="SSF55347">
    <property type="entry name" value="Glyceraldehyde-3-phosphate dehydrogenase-like, C-terminal domain"/>
    <property type="match status" value="1"/>
</dbReference>
<name>A0A9D2QVK6_9FIRM</name>
<dbReference type="PANTHER" id="PTHR43818">
    <property type="entry name" value="BCDNA.GH03377"/>
    <property type="match status" value="1"/>
</dbReference>
<dbReference type="Pfam" id="PF22725">
    <property type="entry name" value="GFO_IDH_MocA_C3"/>
    <property type="match status" value="1"/>
</dbReference>